<evidence type="ECO:0000256" key="5">
    <source>
        <dbReference type="ARBA" id="ARBA00013125"/>
    </source>
</evidence>
<dbReference type="InterPro" id="IPR000172">
    <property type="entry name" value="GMC_OxRdtase_N"/>
</dbReference>
<sequence>MSVPGKRRNQNMGYFCAAANGGGGDDGETNHQPHHHCVIELHGGADSFHDGASVEISQHANSNNDYYSSAGHLSAAEMESLAALCDTFLPSVAPATAADRSTAVFFETSASAVGTPERVGEMIMERVRHPKKWLVRVSLWMLSTWYGTYILCGNESLSNHFPYFKRFSKVSQKKREQIALSWSLSYFFLLRMFFRTIKILCLLAFFTQVDEEMNNISWKAIDYPGSDPQFKPPSNLKEKDSKSREVDEEGDEEEEEAEELYGPLFKGIVNLQHQQQIQVAVGALRKFGFPVTLLSPTTKPPNPSMIIKCDAVVVGSGSGGGVVAGVLANAGYKVLVLEKGSYCARTNLSLLEGPAMEEMYQSSGLVATDNMNVLILAGSTVGGGSTVNWSASIKTPSHVTKEWSDEYELELFRSNLYKEAIDVVCKKMGVQSEIDNEGFNNAVLRKGCEELGGHAINIPRNSTSDHYCGWCCLGCRDGRKKGTAETWLVDLVRSGNGVILPGCEAIKIRQEKKHGRERKMAKGVAFEFWCGSAAKQMCLVESKVTIVACGALNTPPLLKRSGLRNPNIGKNLHLHPVTMAWGYFPAETDKSWPEKDKKSYEGGIMTAMCNIGPEPNQEPGYGGAVIQTPALHPGLFSILMPWVSGTNIKQRMCKFSRTAHVFVLARDKGSGTVKSPSSLSYKMDNVDEQNLQKGLEKALKILAAAGAVEIGTHHNKGRSINVKKVSYREYEKFVKEESSRPLKDLLTPICSAHQMGSCRMGSGAKDSVVNQRGETWEVEGLFIADSSVFPTALGVNPMVTVQAIAYCTAQSVLETLKRKRN</sequence>
<organism evidence="17 18">
    <name type="scientific">Cucumis melo</name>
    <name type="common">Muskmelon</name>
    <dbReference type="NCBI Taxonomy" id="3656"/>
    <lineage>
        <taxon>Eukaryota</taxon>
        <taxon>Viridiplantae</taxon>
        <taxon>Streptophyta</taxon>
        <taxon>Embryophyta</taxon>
        <taxon>Tracheophyta</taxon>
        <taxon>Spermatophyta</taxon>
        <taxon>Magnoliopsida</taxon>
        <taxon>eudicotyledons</taxon>
        <taxon>Gunneridae</taxon>
        <taxon>Pentapetalae</taxon>
        <taxon>rosids</taxon>
        <taxon>fabids</taxon>
        <taxon>Cucurbitales</taxon>
        <taxon>Cucurbitaceae</taxon>
        <taxon>Benincaseae</taxon>
        <taxon>Cucumis</taxon>
    </lineage>
</organism>
<dbReference type="InterPro" id="IPR007867">
    <property type="entry name" value="GMC_OxRtase_C"/>
</dbReference>
<dbReference type="PIRSF" id="PIRSF028937">
    <property type="entry name" value="Lg_Ch_AO"/>
    <property type="match status" value="1"/>
</dbReference>
<dbReference type="PANTHER" id="PTHR46056">
    <property type="entry name" value="LONG-CHAIN-ALCOHOL OXIDASE"/>
    <property type="match status" value="1"/>
</dbReference>
<dbReference type="RefSeq" id="XP_008444238.2">
    <property type="nucleotide sequence ID" value="XM_008446016.3"/>
</dbReference>
<feature type="domain" description="Glucose-methanol-choline oxidoreductase C-terminal" evidence="16">
    <location>
        <begin position="679"/>
        <end position="805"/>
    </location>
</feature>
<feature type="domain" description="Glucose-methanol-choline oxidoreductase N-terminal" evidence="15">
    <location>
        <begin position="356"/>
        <end position="577"/>
    </location>
</feature>
<feature type="region of interest" description="Disordered" evidence="14">
    <location>
        <begin position="227"/>
        <end position="254"/>
    </location>
</feature>
<evidence type="ECO:0000256" key="4">
    <source>
        <dbReference type="ARBA" id="ARBA00010790"/>
    </source>
</evidence>
<keyword evidence="6" id="KW-0285">Flavoprotein</keyword>
<dbReference type="InterPro" id="IPR036188">
    <property type="entry name" value="FAD/NAD-bd_sf"/>
</dbReference>
<evidence type="ECO:0000313" key="17">
    <source>
        <dbReference type="Proteomes" id="UP001652600"/>
    </source>
</evidence>
<evidence type="ECO:0000256" key="9">
    <source>
        <dbReference type="ARBA" id="ARBA00022989"/>
    </source>
</evidence>
<dbReference type="SUPFAM" id="SSF51905">
    <property type="entry name" value="FAD/NAD(P)-binding domain"/>
    <property type="match status" value="1"/>
</dbReference>
<comment type="catalytic activity">
    <reaction evidence="1">
        <text>a long-chain primary fatty alcohol + O2 = a long-chain fatty aldehyde + H2O2</text>
        <dbReference type="Rhea" id="RHEA:22756"/>
        <dbReference type="ChEBI" id="CHEBI:15379"/>
        <dbReference type="ChEBI" id="CHEBI:16240"/>
        <dbReference type="ChEBI" id="CHEBI:17176"/>
        <dbReference type="ChEBI" id="CHEBI:77396"/>
        <dbReference type="EC" id="1.1.3.20"/>
    </reaction>
</comment>
<keyword evidence="8 13" id="KW-0274">FAD</keyword>
<keyword evidence="11" id="KW-0472">Membrane</keyword>
<evidence type="ECO:0000256" key="14">
    <source>
        <dbReference type="SAM" id="MobiDB-lite"/>
    </source>
</evidence>
<protein>
    <recommendedName>
        <fullName evidence="5">long-chain-alcohol oxidase</fullName>
        <ecNumber evidence="5">1.1.3.20</ecNumber>
    </recommendedName>
</protein>
<comment type="function">
    <text evidence="2">Long-chain fatty alcohol oxidase involved in the omega-oxidation pathway of lipid degradation.</text>
</comment>
<dbReference type="eggNOG" id="ENOG502QSD8">
    <property type="taxonomic scope" value="Eukaryota"/>
</dbReference>
<keyword evidence="7" id="KW-0812">Transmembrane</keyword>
<evidence type="ECO:0000259" key="15">
    <source>
        <dbReference type="Pfam" id="PF00732"/>
    </source>
</evidence>
<evidence type="ECO:0000256" key="1">
    <source>
        <dbReference type="ARBA" id="ARBA00000920"/>
    </source>
</evidence>
<dbReference type="PANTHER" id="PTHR46056:SF4">
    <property type="entry name" value="LONG-CHAIN-ALCOHOL OXIDASE FAO4A"/>
    <property type="match status" value="1"/>
</dbReference>
<name>A0A1S3BAP1_CUCME</name>
<keyword evidence="17" id="KW-1185">Reference proteome</keyword>
<evidence type="ECO:0000259" key="16">
    <source>
        <dbReference type="Pfam" id="PF05199"/>
    </source>
</evidence>
<reference evidence="18" key="1">
    <citation type="submission" date="2025-08" db="UniProtKB">
        <authorList>
            <consortium name="RefSeq"/>
        </authorList>
    </citation>
    <scope>IDENTIFICATION</scope>
    <source>
        <tissue evidence="18">Stem</tissue>
    </source>
</reference>
<gene>
    <name evidence="18" type="primary">LOC103487628</name>
</gene>
<dbReference type="InterPro" id="IPR012400">
    <property type="entry name" value="Long_Oxdase"/>
</dbReference>
<dbReference type="AlphaFoldDB" id="A0A1S3BAP1"/>
<evidence type="ECO:0000256" key="11">
    <source>
        <dbReference type="ARBA" id="ARBA00023136"/>
    </source>
</evidence>
<dbReference type="Gramene" id="MELO3C010528.2.1">
    <property type="protein sequence ID" value="MELO3C010528.2.1"/>
    <property type="gene ID" value="MELO3C010528.2"/>
</dbReference>
<evidence type="ECO:0000256" key="7">
    <source>
        <dbReference type="ARBA" id="ARBA00022692"/>
    </source>
</evidence>
<feature type="binding site" evidence="13">
    <location>
        <begin position="309"/>
        <end position="324"/>
    </location>
    <ligand>
        <name>FAD</name>
        <dbReference type="ChEBI" id="CHEBI:57692"/>
    </ligand>
</feature>
<evidence type="ECO:0000313" key="18">
    <source>
        <dbReference type="RefSeq" id="XP_008444238.2"/>
    </source>
</evidence>
<dbReference type="GO" id="GO:0050660">
    <property type="term" value="F:flavin adenine dinucleotide binding"/>
    <property type="evidence" value="ECO:0007669"/>
    <property type="project" value="InterPro"/>
</dbReference>
<keyword evidence="9" id="KW-1133">Transmembrane helix</keyword>
<dbReference type="KEGG" id="cmo:103487628"/>
<dbReference type="Proteomes" id="UP001652600">
    <property type="component" value="Chromosome 7"/>
</dbReference>
<keyword evidence="10" id="KW-0560">Oxidoreductase</keyword>
<evidence type="ECO:0000256" key="12">
    <source>
        <dbReference type="PIRSR" id="PIRSR028937-1"/>
    </source>
</evidence>
<comment type="subcellular location">
    <subcellularLocation>
        <location evidence="3">Membrane</location>
    </subcellularLocation>
</comment>
<dbReference type="GO" id="GO:0016020">
    <property type="term" value="C:membrane"/>
    <property type="evidence" value="ECO:0007669"/>
    <property type="project" value="UniProtKB-SubCell"/>
</dbReference>
<evidence type="ECO:0000256" key="2">
    <source>
        <dbReference type="ARBA" id="ARBA00003842"/>
    </source>
</evidence>
<evidence type="ECO:0000256" key="3">
    <source>
        <dbReference type="ARBA" id="ARBA00004370"/>
    </source>
</evidence>
<evidence type="ECO:0000256" key="6">
    <source>
        <dbReference type="ARBA" id="ARBA00022630"/>
    </source>
</evidence>
<dbReference type="GeneID" id="103487628"/>
<evidence type="ECO:0000256" key="8">
    <source>
        <dbReference type="ARBA" id="ARBA00022827"/>
    </source>
</evidence>
<feature type="active site" description="Proton acceptor" evidence="12">
    <location>
        <position position="753"/>
    </location>
</feature>
<dbReference type="Pfam" id="PF00732">
    <property type="entry name" value="GMC_oxred_N"/>
    <property type="match status" value="1"/>
</dbReference>
<evidence type="ECO:0000256" key="10">
    <source>
        <dbReference type="ARBA" id="ARBA00023002"/>
    </source>
</evidence>
<accession>A0A1S3BAP1</accession>
<proteinExistence type="inferred from homology"/>
<dbReference type="GO" id="GO:0046577">
    <property type="term" value="F:long-chain-alcohol oxidase activity"/>
    <property type="evidence" value="ECO:0007669"/>
    <property type="project" value="UniProtKB-EC"/>
</dbReference>
<dbReference type="Pfam" id="PF05199">
    <property type="entry name" value="GMC_oxred_C"/>
    <property type="match status" value="1"/>
</dbReference>
<evidence type="ECO:0000256" key="13">
    <source>
        <dbReference type="PIRSR" id="PIRSR028937-2"/>
    </source>
</evidence>
<dbReference type="InParanoid" id="A0A1S3BAP1"/>
<feature type="compositionally biased region" description="Basic and acidic residues" evidence="14">
    <location>
        <begin position="236"/>
        <end position="245"/>
    </location>
</feature>
<dbReference type="Gene3D" id="3.50.50.60">
    <property type="entry name" value="FAD/NAD(P)-binding domain"/>
    <property type="match status" value="2"/>
</dbReference>
<comment type="similarity">
    <text evidence="4">Belongs to the GMC oxidoreductase family.</text>
</comment>
<dbReference type="EC" id="1.1.3.20" evidence="5"/>